<feature type="binding site" evidence="12">
    <location>
        <position position="547"/>
    </location>
    <ligand>
        <name>Zn(2+)</name>
        <dbReference type="ChEBI" id="CHEBI:29105"/>
        <label>2</label>
    </ligand>
</feature>
<evidence type="ECO:0000256" key="6">
    <source>
        <dbReference type="ARBA" id="ARBA00022806"/>
    </source>
</evidence>
<evidence type="ECO:0000256" key="12">
    <source>
        <dbReference type="HAMAP-Rule" id="MF_00983"/>
    </source>
</evidence>
<evidence type="ECO:0000313" key="16">
    <source>
        <dbReference type="Proteomes" id="UP000484164"/>
    </source>
</evidence>
<dbReference type="NCBIfam" id="TIGR00595">
    <property type="entry name" value="priA"/>
    <property type="match status" value="1"/>
</dbReference>
<dbReference type="SMART" id="SM00490">
    <property type="entry name" value="HELICc"/>
    <property type="match status" value="1"/>
</dbReference>
<feature type="domain" description="Helicase C-terminal" evidence="14">
    <location>
        <begin position="491"/>
        <end position="710"/>
    </location>
</feature>
<sequence length="813" mass="93543">MAVYADVILPLALNQSFTYGIPLVWQEGLSEGHRVLVQFGQRKLYAGIVLRVHDTPPGYDVKEILDVEDDIPIVTPIQLHYWKWLSEYYMCSMGEVMNAALPAAFKMQSETKISINPELEFEESDLKDNEFQVFNLLRELKEMKITDLTKKLGWKNPMPVIRRMYAEGYIDLDEAVKSTVKSKVEKKVRWPEGYNESMTQDAFDSLSNAKVQKELLLTYFKMSLGSEPWVREKELLEEAKATKAPLKALIEKGWLEIAEFKVEEEQIDASLDKPTLTPAQAKAAKDLETGWMESNTSLLHGVTSSGKTEIYIHFIHQQIELGRQSLFTVPEIALTAQMVRRLQSHFESKAAVYHSKMSDRERLELWERMLDPERKPMVVLGARSSVFLPFENLGLVIVDEEHESSYKQYDPAPRYHGRDAAIVLSHLHKGKSLLGSATPSLESYYNAKEGKYGFAFLGERYSGVRLPIVEAVDIKKDTIQKQMHGHLSHRLYEEMRMQLKEDKKVILFQNRRGFAPVVICQSCGHSEQCVNCDITLTYHKGSHQLRCHYCGYSIAPPQRCKSCGSFELKMQGFGTEKIEEDLQILFPNASIARMDLDATRKKNAFQKLVDRFERGEIDILIGTQMVAKGLDFDDVGLVGVLSADSMLNYPDFRAHERAYQLMSQVAGRAGRREERGLVLIQSYRPDHRIIQQVTTYSFEEMFREQLADRKQYHYPPYYRVIHVEMRHPKVEVVSAAADFLAQRLHGIFGERVLGPEFAPIARVRGQYQKRIILKLEQGLPLPKVKDALLTESKRLQFHKDHRKVRVYFDVDPH</sequence>
<dbReference type="InterPro" id="IPR011545">
    <property type="entry name" value="DEAD/DEAH_box_helicase_dom"/>
</dbReference>
<keyword evidence="3 12" id="KW-0479">Metal-binding</keyword>
<comment type="caution">
    <text evidence="15">The sequence shown here is derived from an EMBL/GenBank/DDBJ whole genome shotgun (WGS) entry which is preliminary data.</text>
</comment>
<dbReference type="GO" id="GO:0043138">
    <property type="term" value="F:3'-5' DNA helicase activity"/>
    <property type="evidence" value="ECO:0007669"/>
    <property type="project" value="UniProtKB-EC"/>
</dbReference>
<feature type="binding site" evidence="12">
    <location>
        <position position="550"/>
    </location>
    <ligand>
        <name>Zn(2+)</name>
        <dbReference type="ChEBI" id="CHEBI:29105"/>
        <label>2</label>
    </ligand>
</feature>
<protein>
    <recommendedName>
        <fullName evidence="12">Replication restart protein PriA</fullName>
    </recommendedName>
    <alternativeName>
        <fullName evidence="12">ATP-dependent DNA helicase PriA</fullName>
        <ecNumber evidence="12">5.6.2.4</ecNumber>
    </alternativeName>
    <alternativeName>
        <fullName evidence="12">DNA 3'-5' helicase PriA</fullName>
    </alternativeName>
</protein>
<dbReference type="Pfam" id="PF00271">
    <property type="entry name" value="Helicase_C"/>
    <property type="match status" value="1"/>
</dbReference>
<comment type="catalytic activity">
    <reaction evidence="11 12">
        <text>ATP + H2O = ADP + phosphate + H(+)</text>
        <dbReference type="Rhea" id="RHEA:13065"/>
        <dbReference type="ChEBI" id="CHEBI:15377"/>
        <dbReference type="ChEBI" id="CHEBI:15378"/>
        <dbReference type="ChEBI" id="CHEBI:30616"/>
        <dbReference type="ChEBI" id="CHEBI:43474"/>
        <dbReference type="ChEBI" id="CHEBI:456216"/>
        <dbReference type="EC" id="5.6.2.4"/>
    </reaction>
</comment>
<dbReference type="PANTHER" id="PTHR30580:SF0">
    <property type="entry name" value="PRIMOSOMAL PROTEIN N"/>
    <property type="match status" value="1"/>
</dbReference>
<dbReference type="Pfam" id="PF18319">
    <property type="entry name" value="Zn_ribbon_PriA"/>
    <property type="match status" value="1"/>
</dbReference>
<evidence type="ECO:0000256" key="5">
    <source>
        <dbReference type="ARBA" id="ARBA00022801"/>
    </source>
</evidence>
<dbReference type="EMBL" id="WBVQ01000001">
    <property type="protein sequence ID" value="KAB2817456.1"/>
    <property type="molecule type" value="Genomic_DNA"/>
</dbReference>
<keyword evidence="10 12" id="KW-0413">Isomerase</keyword>
<comment type="similarity">
    <text evidence="12">Belongs to the helicase family. PriA subfamily.</text>
</comment>
<evidence type="ECO:0000256" key="8">
    <source>
        <dbReference type="ARBA" id="ARBA00022840"/>
    </source>
</evidence>
<organism evidence="15 16">
    <name type="scientific">Phaeocystidibacter marisrubri</name>
    <dbReference type="NCBI Taxonomy" id="1577780"/>
    <lineage>
        <taxon>Bacteria</taxon>
        <taxon>Pseudomonadati</taxon>
        <taxon>Bacteroidota</taxon>
        <taxon>Flavobacteriia</taxon>
        <taxon>Flavobacteriales</taxon>
        <taxon>Phaeocystidibacteraceae</taxon>
        <taxon>Phaeocystidibacter</taxon>
    </lineage>
</organism>
<dbReference type="PANTHER" id="PTHR30580">
    <property type="entry name" value="PRIMOSOMAL PROTEIN N"/>
    <property type="match status" value="1"/>
</dbReference>
<evidence type="ECO:0000256" key="11">
    <source>
        <dbReference type="ARBA" id="ARBA00048988"/>
    </source>
</evidence>
<dbReference type="SMART" id="SM00487">
    <property type="entry name" value="DEXDc"/>
    <property type="match status" value="1"/>
</dbReference>
<evidence type="ECO:0000256" key="7">
    <source>
        <dbReference type="ARBA" id="ARBA00022833"/>
    </source>
</evidence>
<dbReference type="FunFam" id="3.40.1440.60:FF:000001">
    <property type="entry name" value="Primosomal protein N"/>
    <property type="match status" value="1"/>
</dbReference>
<comment type="catalytic activity">
    <reaction evidence="12">
        <text>Couples ATP hydrolysis with the unwinding of duplex DNA by translocating in the 3'-5' direction.</text>
        <dbReference type="EC" id="5.6.2.4"/>
    </reaction>
</comment>
<keyword evidence="9 12" id="KW-0238">DNA-binding</keyword>
<dbReference type="InterPro" id="IPR005259">
    <property type="entry name" value="PriA"/>
</dbReference>
<dbReference type="InterPro" id="IPR001650">
    <property type="entry name" value="Helicase_C-like"/>
</dbReference>
<dbReference type="PROSITE" id="PS51194">
    <property type="entry name" value="HELICASE_CTER"/>
    <property type="match status" value="1"/>
</dbReference>
<evidence type="ECO:0000256" key="1">
    <source>
        <dbReference type="ARBA" id="ARBA00022515"/>
    </source>
</evidence>
<keyword evidence="8 12" id="KW-0067">ATP-binding</keyword>
<evidence type="ECO:0000313" key="15">
    <source>
        <dbReference type="EMBL" id="KAB2817456.1"/>
    </source>
</evidence>
<dbReference type="InterPro" id="IPR041222">
    <property type="entry name" value="PriA_3primeBD"/>
</dbReference>
<dbReference type="Pfam" id="PF17764">
    <property type="entry name" value="PriA_3primeBD"/>
    <property type="match status" value="1"/>
</dbReference>
<feature type="binding site" evidence="12">
    <location>
        <position position="523"/>
    </location>
    <ligand>
        <name>Zn(2+)</name>
        <dbReference type="ChEBI" id="CHEBI:29105"/>
        <label>1</label>
    </ligand>
</feature>
<feature type="binding site" evidence="12">
    <location>
        <position position="532"/>
    </location>
    <ligand>
        <name>Zn(2+)</name>
        <dbReference type="ChEBI" id="CHEBI:29105"/>
        <label>2</label>
    </ligand>
</feature>
<dbReference type="Gene3D" id="3.40.1440.60">
    <property type="entry name" value="PriA, 3(prime) DNA-binding domain"/>
    <property type="match status" value="1"/>
</dbReference>
<feature type="binding site" evidence="12">
    <location>
        <position position="560"/>
    </location>
    <ligand>
        <name>Zn(2+)</name>
        <dbReference type="ChEBI" id="CHEBI:29105"/>
        <label>1</label>
    </ligand>
</feature>
<keyword evidence="6 12" id="KW-0347">Helicase</keyword>
<dbReference type="GO" id="GO:0006302">
    <property type="term" value="P:double-strand break repair"/>
    <property type="evidence" value="ECO:0007669"/>
    <property type="project" value="InterPro"/>
</dbReference>
<dbReference type="GO" id="GO:1990077">
    <property type="term" value="C:primosome complex"/>
    <property type="evidence" value="ECO:0007669"/>
    <property type="project" value="UniProtKB-UniRule"/>
</dbReference>
<keyword evidence="16" id="KW-1185">Reference proteome</keyword>
<dbReference type="GO" id="GO:0006270">
    <property type="term" value="P:DNA replication initiation"/>
    <property type="evidence" value="ECO:0007669"/>
    <property type="project" value="TreeGrafter"/>
</dbReference>
<evidence type="ECO:0000256" key="2">
    <source>
        <dbReference type="ARBA" id="ARBA00022705"/>
    </source>
</evidence>
<feature type="binding site" evidence="12">
    <location>
        <position position="563"/>
    </location>
    <ligand>
        <name>Zn(2+)</name>
        <dbReference type="ChEBI" id="CHEBI:29105"/>
        <label>1</label>
    </ligand>
</feature>
<dbReference type="InterPro" id="IPR042115">
    <property type="entry name" value="PriA_3primeBD_sf"/>
</dbReference>
<dbReference type="GO" id="GO:0006269">
    <property type="term" value="P:DNA replication, synthesis of primer"/>
    <property type="evidence" value="ECO:0007669"/>
    <property type="project" value="UniProtKB-KW"/>
</dbReference>
<keyword evidence="5 12" id="KW-0378">Hydrolase</keyword>
<reference evidence="15 16" key="1">
    <citation type="submission" date="2019-10" db="EMBL/GenBank/DDBJ databases">
        <title>Genome sequence of Phaeocystidibacter marisrubri JCM30614 (type strain).</title>
        <authorList>
            <person name="Bowman J.P."/>
        </authorList>
    </citation>
    <scope>NUCLEOTIDE SEQUENCE [LARGE SCALE GENOMIC DNA]</scope>
    <source>
        <strain evidence="15 16">JCM 30614</strain>
    </source>
</reference>
<dbReference type="InterPro" id="IPR027417">
    <property type="entry name" value="P-loop_NTPase"/>
</dbReference>
<name>A0A6L3ZHH7_9FLAO</name>
<dbReference type="Proteomes" id="UP000484164">
    <property type="component" value="Unassembled WGS sequence"/>
</dbReference>
<dbReference type="CDD" id="cd17929">
    <property type="entry name" value="DEXHc_priA"/>
    <property type="match status" value="1"/>
</dbReference>
<dbReference type="SUPFAM" id="SSF52540">
    <property type="entry name" value="P-loop containing nucleoside triphosphate hydrolases"/>
    <property type="match status" value="2"/>
</dbReference>
<dbReference type="CDD" id="cd18804">
    <property type="entry name" value="SF2_C_priA"/>
    <property type="match status" value="1"/>
</dbReference>
<dbReference type="GO" id="GO:0006310">
    <property type="term" value="P:DNA recombination"/>
    <property type="evidence" value="ECO:0007669"/>
    <property type="project" value="InterPro"/>
</dbReference>
<dbReference type="RefSeq" id="WP_151692027.1">
    <property type="nucleotide sequence ID" value="NZ_BMGX01000002.1"/>
</dbReference>
<dbReference type="AlphaFoldDB" id="A0A6L3ZHH7"/>
<comment type="function">
    <text evidence="12">Initiates the restart of stalled replication forks, which reloads the replicative helicase on sites other than the origin of replication. Recognizes and binds to abandoned replication forks and remodels them to uncover a helicase loading site. Promotes assembly of the primosome at these replication forks.</text>
</comment>
<keyword evidence="1 12" id="KW-0639">Primosome</keyword>
<dbReference type="GO" id="GO:0003677">
    <property type="term" value="F:DNA binding"/>
    <property type="evidence" value="ECO:0007669"/>
    <property type="project" value="UniProtKB-UniRule"/>
</dbReference>
<dbReference type="Pfam" id="PF18074">
    <property type="entry name" value="PriA_C"/>
    <property type="match status" value="1"/>
</dbReference>
<dbReference type="PROSITE" id="PS51192">
    <property type="entry name" value="HELICASE_ATP_BIND_1"/>
    <property type="match status" value="1"/>
</dbReference>
<dbReference type="InterPro" id="IPR041236">
    <property type="entry name" value="PriA_C"/>
</dbReference>
<gene>
    <name evidence="12 15" type="primary">priA</name>
    <name evidence="15" type="ORF">F8C82_03405</name>
</gene>
<keyword evidence="2 12" id="KW-0235">DNA replication</keyword>
<evidence type="ECO:0000256" key="9">
    <source>
        <dbReference type="ARBA" id="ARBA00023125"/>
    </source>
</evidence>
<dbReference type="OrthoDB" id="9759544at2"/>
<feature type="binding site" evidence="12">
    <location>
        <position position="520"/>
    </location>
    <ligand>
        <name>Zn(2+)</name>
        <dbReference type="ChEBI" id="CHEBI:29105"/>
        <label>1</label>
    </ligand>
</feature>
<comment type="subunit">
    <text evidence="12">Component of the replication restart primosome.</text>
</comment>
<evidence type="ECO:0000259" key="14">
    <source>
        <dbReference type="PROSITE" id="PS51194"/>
    </source>
</evidence>
<feature type="domain" description="Helicase ATP-binding" evidence="13">
    <location>
        <begin position="288"/>
        <end position="457"/>
    </location>
</feature>
<dbReference type="EC" id="5.6.2.4" evidence="12"/>
<evidence type="ECO:0000259" key="13">
    <source>
        <dbReference type="PROSITE" id="PS51192"/>
    </source>
</evidence>
<dbReference type="GO" id="GO:0016787">
    <property type="term" value="F:hydrolase activity"/>
    <property type="evidence" value="ECO:0007669"/>
    <property type="project" value="UniProtKB-KW"/>
</dbReference>
<evidence type="ECO:0000256" key="10">
    <source>
        <dbReference type="ARBA" id="ARBA00023235"/>
    </source>
</evidence>
<dbReference type="Pfam" id="PF00270">
    <property type="entry name" value="DEAD"/>
    <property type="match status" value="1"/>
</dbReference>
<dbReference type="GO" id="GO:0008270">
    <property type="term" value="F:zinc ion binding"/>
    <property type="evidence" value="ECO:0007669"/>
    <property type="project" value="UniProtKB-UniRule"/>
</dbReference>
<dbReference type="HAMAP" id="MF_00983">
    <property type="entry name" value="PriA"/>
    <property type="match status" value="1"/>
</dbReference>
<evidence type="ECO:0000256" key="4">
    <source>
        <dbReference type="ARBA" id="ARBA00022741"/>
    </source>
</evidence>
<dbReference type="InterPro" id="IPR040498">
    <property type="entry name" value="PriA_CRR"/>
</dbReference>
<feature type="binding site" evidence="12">
    <location>
        <position position="529"/>
    </location>
    <ligand>
        <name>Zn(2+)</name>
        <dbReference type="ChEBI" id="CHEBI:29105"/>
        <label>2</label>
    </ligand>
</feature>
<comment type="cofactor">
    <cofactor evidence="12">
        <name>Zn(2+)</name>
        <dbReference type="ChEBI" id="CHEBI:29105"/>
    </cofactor>
    <text evidence="12">Binds 2 zinc ions per subunit.</text>
</comment>
<keyword evidence="7 12" id="KW-0862">Zinc</keyword>
<proteinExistence type="inferred from homology"/>
<keyword evidence="4 12" id="KW-0547">Nucleotide-binding</keyword>
<accession>A0A6L3ZHH7</accession>
<dbReference type="FunFam" id="3.40.50.300:FF:000489">
    <property type="entry name" value="Primosome assembly protein PriA"/>
    <property type="match status" value="1"/>
</dbReference>
<evidence type="ECO:0000256" key="3">
    <source>
        <dbReference type="ARBA" id="ARBA00022723"/>
    </source>
</evidence>
<dbReference type="GO" id="GO:0005524">
    <property type="term" value="F:ATP binding"/>
    <property type="evidence" value="ECO:0007669"/>
    <property type="project" value="UniProtKB-UniRule"/>
</dbReference>
<dbReference type="Gene3D" id="3.40.50.300">
    <property type="entry name" value="P-loop containing nucleotide triphosphate hydrolases"/>
    <property type="match status" value="2"/>
</dbReference>
<dbReference type="InterPro" id="IPR014001">
    <property type="entry name" value="Helicase_ATP-bd"/>
</dbReference>